<dbReference type="PANTHER" id="PTHR13140:SF706">
    <property type="entry name" value="DILUTE CLASS UNCONVENTIONAL MYOSIN, ISOFORM C"/>
    <property type="match status" value="1"/>
</dbReference>
<dbReference type="GO" id="GO:0051015">
    <property type="term" value="F:actin filament binding"/>
    <property type="evidence" value="ECO:0007669"/>
    <property type="project" value="TreeGrafter"/>
</dbReference>
<dbReference type="Gene3D" id="3.40.850.10">
    <property type="entry name" value="Kinesin motor domain"/>
    <property type="match status" value="1"/>
</dbReference>
<dbReference type="PANTHER" id="PTHR13140">
    <property type="entry name" value="MYOSIN"/>
    <property type="match status" value="1"/>
</dbReference>
<feature type="binding site" evidence="6">
    <location>
        <begin position="96"/>
        <end position="103"/>
    </location>
    <ligand>
        <name>ATP</name>
        <dbReference type="ChEBI" id="CHEBI:30616"/>
    </ligand>
</feature>
<accession>A0A0D3L2B0</accession>
<dbReference type="KEGG" id="ehx:EMIHUDRAFT_194887"/>
<dbReference type="InterPro" id="IPR027417">
    <property type="entry name" value="P-loop_NTPase"/>
</dbReference>
<evidence type="ECO:0000313" key="8">
    <source>
        <dbReference type="EnsemblProtists" id="EOD42145"/>
    </source>
</evidence>
<dbReference type="PaxDb" id="2903-EOD42145"/>
<dbReference type="Gene3D" id="1.20.120.720">
    <property type="entry name" value="Myosin VI head, motor domain, U50 subdomain"/>
    <property type="match status" value="1"/>
</dbReference>
<dbReference type="SUPFAM" id="SSF52540">
    <property type="entry name" value="P-loop containing nucleoside triphosphate hydrolases"/>
    <property type="match status" value="1"/>
</dbReference>
<keyword evidence="5 6" id="KW-0009">Actin-binding</keyword>
<dbReference type="SMART" id="SM00242">
    <property type="entry name" value="MYSc"/>
    <property type="match status" value="1"/>
</dbReference>
<dbReference type="eggNOG" id="KOG0161">
    <property type="taxonomic scope" value="Eukaryota"/>
</dbReference>
<proteinExistence type="inferred from homology"/>
<dbReference type="GO" id="GO:0000146">
    <property type="term" value="F:microfilament motor activity"/>
    <property type="evidence" value="ECO:0007669"/>
    <property type="project" value="TreeGrafter"/>
</dbReference>
<sequence>MPETDDLATLNSLDDAAVASILEDRYSRRRIYTRVNSMLISINPYEELGLYSTAVLDEYCRVGNGGPPPPPHAFAVAAEAFSGLLSSQSQSVLVTGESGAGKTETCRRLLQYLAHAANRGGAADTRALHEALSQTSCVLEAFGNARTVMNDNSSRYGKFLTLRYDKTARLQGASFSTFLLEQTRVVRVAPAERSFHVFYALLAGLSSTEAAELQLDCLAPNGYTYIATSDAVGGPAAADEAARDASALSEIGAALELLGTPRATQWQAWRVLAAVLRLGNVVVSAAADGGTEVWKQAAAQLLGVSHTALSSAAGGEFIQTPQTCAAAAEALYSRLFDRLVAAINDSPQVAGSDGGGEGGGGSGAGPFVGLLDIFGFEDFESNSLEQLLINFSNEHLQAIFNSIIFSAAQAEAEAEGVPPPQFDAEAVSNVSTIALFSAPHSGLFALLNEECVFPKGTDESFVAKLHAANKEHSRLSVLQPEGSAFRVAHYAGSVKYQASGFLNKNKARTRLLPREPFVATLFAQEAAAPQASA</sequence>
<comment type="similarity">
    <text evidence="6">Belongs to the TRAFAC class myosin-kinesin ATPase superfamily. Myosin family.</text>
</comment>
<keyword evidence="2 6" id="KW-0067">ATP-binding</keyword>
<dbReference type="GO" id="GO:0016459">
    <property type="term" value="C:myosin complex"/>
    <property type="evidence" value="ECO:0007669"/>
    <property type="project" value="UniProtKB-KW"/>
</dbReference>
<dbReference type="PROSITE" id="PS51456">
    <property type="entry name" value="MYOSIN_MOTOR"/>
    <property type="match status" value="1"/>
</dbReference>
<dbReference type="GO" id="GO:0007015">
    <property type="term" value="P:actin filament organization"/>
    <property type="evidence" value="ECO:0007669"/>
    <property type="project" value="TreeGrafter"/>
</dbReference>
<reference evidence="8" key="2">
    <citation type="submission" date="2024-10" db="UniProtKB">
        <authorList>
            <consortium name="EnsemblProtists"/>
        </authorList>
    </citation>
    <scope>IDENTIFICATION</scope>
</reference>
<dbReference type="GO" id="GO:0005737">
    <property type="term" value="C:cytoplasm"/>
    <property type="evidence" value="ECO:0007669"/>
    <property type="project" value="TreeGrafter"/>
</dbReference>
<reference evidence="9" key="1">
    <citation type="journal article" date="2013" name="Nature">
        <title>Pan genome of the phytoplankton Emiliania underpins its global distribution.</title>
        <authorList>
            <person name="Read B.A."/>
            <person name="Kegel J."/>
            <person name="Klute M.J."/>
            <person name="Kuo A."/>
            <person name="Lefebvre S.C."/>
            <person name="Maumus F."/>
            <person name="Mayer C."/>
            <person name="Miller J."/>
            <person name="Monier A."/>
            <person name="Salamov A."/>
            <person name="Young J."/>
            <person name="Aguilar M."/>
            <person name="Claverie J.M."/>
            <person name="Frickenhaus S."/>
            <person name="Gonzalez K."/>
            <person name="Herman E.K."/>
            <person name="Lin Y.C."/>
            <person name="Napier J."/>
            <person name="Ogata H."/>
            <person name="Sarno A.F."/>
            <person name="Shmutz J."/>
            <person name="Schroeder D."/>
            <person name="de Vargas C."/>
            <person name="Verret F."/>
            <person name="von Dassow P."/>
            <person name="Valentin K."/>
            <person name="Van de Peer Y."/>
            <person name="Wheeler G."/>
            <person name="Dacks J.B."/>
            <person name="Delwiche C.F."/>
            <person name="Dyhrman S.T."/>
            <person name="Glockner G."/>
            <person name="John U."/>
            <person name="Richards T."/>
            <person name="Worden A.Z."/>
            <person name="Zhang X."/>
            <person name="Grigoriev I.V."/>
            <person name="Allen A.E."/>
            <person name="Bidle K."/>
            <person name="Borodovsky M."/>
            <person name="Bowler C."/>
            <person name="Brownlee C."/>
            <person name="Cock J.M."/>
            <person name="Elias M."/>
            <person name="Gladyshev V.N."/>
            <person name="Groth M."/>
            <person name="Guda C."/>
            <person name="Hadaegh A."/>
            <person name="Iglesias-Rodriguez M.D."/>
            <person name="Jenkins J."/>
            <person name="Jones B.M."/>
            <person name="Lawson T."/>
            <person name="Leese F."/>
            <person name="Lindquist E."/>
            <person name="Lobanov A."/>
            <person name="Lomsadze A."/>
            <person name="Malik S.B."/>
            <person name="Marsh M.E."/>
            <person name="Mackinder L."/>
            <person name="Mock T."/>
            <person name="Mueller-Roeber B."/>
            <person name="Pagarete A."/>
            <person name="Parker M."/>
            <person name="Probert I."/>
            <person name="Quesneville H."/>
            <person name="Raines C."/>
            <person name="Rensing S.A."/>
            <person name="Riano-Pachon D.M."/>
            <person name="Richier S."/>
            <person name="Rokitta S."/>
            <person name="Shiraiwa Y."/>
            <person name="Soanes D.M."/>
            <person name="van der Giezen M."/>
            <person name="Wahlund T.M."/>
            <person name="Williams B."/>
            <person name="Wilson W."/>
            <person name="Wolfe G."/>
            <person name="Wurch L.L."/>
        </authorList>
    </citation>
    <scope>NUCLEOTIDE SEQUENCE</scope>
</reference>
<dbReference type="AlphaFoldDB" id="A0A0D3L2B0"/>
<organism evidence="8 9">
    <name type="scientific">Emiliania huxleyi (strain CCMP1516)</name>
    <dbReference type="NCBI Taxonomy" id="280463"/>
    <lineage>
        <taxon>Eukaryota</taxon>
        <taxon>Haptista</taxon>
        <taxon>Haptophyta</taxon>
        <taxon>Prymnesiophyceae</taxon>
        <taxon>Isochrysidales</taxon>
        <taxon>Noelaerhabdaceae</taxon>
        <taxon>Emiliania</taxon>
    </lineage>
</organism>
<evidence type="ECO:0000256" key="3">
    <source>
        <dbReference type="ARBA" id="ARBA00023123"/>
    </source>
</evidence>
<dbReference type="STRING" id="2903.R1FSQ2"/>
<dbReference type="RefSeq" id="XP_005794574.1">
    <property type="nucleotide sequence ID" value="XM_005794517.1"/>
</dbReference>
<keyword evidence="4 6" id="KW-0505">Motor protein</keyword>
<dbReference type="PRINTS" id="PR00193">
    <property type="entry name" value="MYOSINHEAVY"/>
</dbReference>
<evidence type="ECO:0000256" key="4">
    <source>
        <dbReference type="ARBA" id="ARBA00023175"/>
    </source>
</evidence>
<dbReference type="Pfam" id="PF00063">
    <property type="entry name" value="Myosin_head"/>
    <property type="match status" value="1"/>
</dbReference>
<evidence type="ECO:0000256" key="5">
    <source>
        <dbReference type="ARBA" id="ARBA00023203"/>
    </source>
</evidence>
<name>A0A0D3L2B0_EMIH1</name>
<dbReference type="InterPro" id="IPR036961">
    <property type="entry name" value="Kinesin_motor_dom_sf"/>
</dbReference>
<dbReference type="Proteomes" id="UP000013827">
    <property type="component" value="Unassembled WGS sequence"/>
</dbReference>
<evidence type="ECO:0000256" key="2">
    <source>
        <dbReference type="ARBA" id="ARBA00022840"/>
    </source>
</evidence>
<evidence type="ECO:0000256" key="6">
    <source>
        <dbReference type="PROSITE-ProRule" id="PRU00782"/>
    </source>
</evidence>
<feature type="domain" description="Myosin motor" evidence="7">
    <location>
        <begin position="2"/>
        <end position="533"/>
    </location>
</feature>
<dbReference type="InterPro" id="IPR001609">
    <property type="entry name" value="Myosin_head_motor_dom-like"/>
</dbReference>
<protein>
    <recommendedName>
        <fullName evidence="7">Myosin motor domain-containing protein</fullName>
    </recommendedName>
</protein>
<evidence type="ECO:0000256" key="1">
    <source>
        <dbReference type="ARBA" id="ARBA00022741"/>
    </source>
</evidence>
<dbReference type="GO" id="GO:0005524">
    <property type="term" value="F:ATP binding"/>
    <property type="evidence" value="ECO:0007669"/>
    <property type="project" value="UniProtKB-UniRule"/>
</dbReference>
<dbReference type="GO" id="GO:0016020">
    <property type="term" value="C:membrane"/>
    <property type="evidence" value="ECO:0007669"/>
    <property type="project" value="TreeGrafter"/>
</dbReference>
<dbReference type="Gene3D" id="1.20.58.530">
    <property type="match status" value="1"/>
</dbReference>
<dbReference type="Gene3D" id="1.10.10.820">
    <property type="match status" value="1"/>
</dbReference>
<comment type="caution">
    <text evidence="6">Lacks conserved residue(s) required for the propagation of feature annotation.</text>
</comment>
<evidence type="ECO:0000313" key="9">
    <source>
        <dbReference type="Proteomes" id="UP000013827"/>
    </source>
</evidence>
<dbReference type="HOGENOM" id="CLU_000192_7_5_1"/>
<dbReference type="EnsemblProtists" id="EOD42145">
    <property type="protein sequence ID" value="EOD42145"/>
    <property type="gene ID" value="EMIHUDRAFT_194887"/>
</dbReference>
<dbReference type="CDD" id="cd00124">
    <property type="entry name" value="MYSc"/>
    <property type="match status" value="1"/>
</dbReference>
<keyword evidence="1 6" id="KW-0547">Nucleotide-binding</keyword>
<dbReference type="GeneID" id="17287415"/>
<evidence type="ECO:0000259" key="7">
    <source>
        <dbReference type="PROSITE" id="PS51456"/>
    </source>
</evidence>
<keyword evidence="3 6" id="KW-0518">Myosin</keyword>
<dbReference type="OMA" id="PYDYAMI"/>
<keyword evidence="9" id="KW-1185">Reference proteome</keyword>